<accession>A0A2T7F637</accession>
<gene>
    <name evidence="1" type="ORF">GQ55_1G180200</name>
</gene>
<dbReference type="AlphaFoldDB" id="A0A2T7F637"/>
<dbReference type="Gramene" id="PUZ75534">
    <property type="protein sequence ID" value="PUZ75534"/>
    <property type="gene ID" value="GQ55_1G180200"/>
</dbReference>
<name>A0A2T7F637_9POAL</name>
<proteinExistence type="predicted"/>
<dbReference type="EMBL" id="CM009749">
    <property type="protein sequence ID" value="PUZ75534.1"/>
    <property type="molecule type" value="Genomic_DNA"/>
</dbReference>
<reference evidence="1 2" key="1">
    <citation type="submission" date="2018-04" db="EMBL/GenBank/DDBJ databases">
        <title>WGS assembly of Panicum hallii var. hallii HAL2.</title>
        <authorList>
            <person name="Lovell J."/>
            <person name="Jenkins J."/>
            <person name="Lowry D."/>
            <person name="Mamidi S."/>
            <person name="Sreedasyam A."/>
            <person name="Weng X."/>
            <person name="Barry K."/>
            <person name="Bonette J."/>
            <person name="Campitelli B."/>
            <person name="Daum C."/>
            <person name="Gordon S."/>
            <person name="Gould B."/>
            <person name="Lipzen A."/>
            <person name="MacQueen A."/>
            <person name="Palacio-Mejia J."/>
            <person name="Plott C."/>
            <person name="Shakirov E."/>
            <person name="Shu S."/>
            <person name="Yoshinaga Y."/>
            <person name="Zane M."/>
            <person name="Rokhsar D."/>
            <person name="Grimwood J."/>
            <person name="Schmutz J."/>
            <person name="Juenger T."/>
        </authorList>
    </citation>
    <scope>NUCLEOTIDE SEQUENCE [LARGE SCALE GENOMIC DNA]</scope>
    <source>
        <strain evidence="2">cv. HAL2</strain>
    </source>
</reference>
<dbReference type="Proteomes" id="UP000244336">
    <property type="component" value="Chromosome 1"/>
</dbReference>
<evidence type="ECO:0000313" key="2">
    <source>
        <dbReference type="Proteomes" id="UP000244336"/>
    </source>
</evidence>
<keyword evidence="2" id="KW-1185">Reference proteome</keyword>
<organism evidence="1 2">
    <name type="scientific">Panicum hallii var. hallii</name>
    <dbReference type="NCBI Taxonomy" id="1504633"/>
    <lineage>
        <taxon>Eukaryota</taxon>
        <taxon>Viridiplantae</taxon>
        <taxon>Streptophyta</taxon>
        <taxon>Embryophyta</taxon>
        <taxon>Tracheophyta</taxon>
        <taxon>Spermatophyta</taxon>
        <taxon>Magnoliopsida</taxon>
        <taxon>Liliopsida</taxon>
        <taxon>Poales</taxon>
        <taxon>Poaceae</taxon>
        <taxon>PACMAD clade</taxon>
        <taxon>Panicoideae</taxon>
        <taxon>Panicodae</taxon>
        <taxon>Paniceae</taxon>
        <taxon>Panicinae</taxon>
        <taxon>Panicum</taxon>
        <taxon>Panicum sect. Panicum</taxon>
    </lineage>
</organism>
<sequence length="114" mass="12871">MGIDRSRIRSSGAPFHGIMLGKQAIPLGQIDLPVTFGDPTNLRTETLTIEVVGFHGSYHAILRRPCYAMFMAVANYTYLKLKMLGPHRVITVGSSFQRAYQCEVENPHRPRQLR</sequence>
<dbReference type="OrthoDB" id="1937476at2759"/>
<evidence type="ECO:0000313" key="1">
    <source>
        <dbReference type="EMBL" id="PUZ75534.1"/>
    </source>
</evidence>
<protein>
    <submittedName>
        <fullName evidence="1">Uncharacterized protein</fullName>
    </submittedName>
</protein>